<dbReference type="STRING" id="357804.Ping_1741"/>
<dbReference type="RefSeq" id="WP_011770085.1">
    <property type="nucleotide sequence ID" value="NC_008709.1"/>
</dbReference>
<reference evidence="1 2" key="1">
    <citation type="submission" date="2007-01" db="EMBL/GenBank/DDBJ databases">
        <title>Complete sequence of Psychromonas ingrahamii 37.</title>
        <authorList>
            <consortium name="US DOE Joint Genome Institute"/>
            <person name="Copeland A."/>
            <person name="Lucas S."/>
            <person name="Lapidus A."/>
            <person name="Barry K."/>
            <person name="Detter J.C."/>
            <person name="Glavina del Rio T."/>
            <person name="Hammon N."/>
            <person name="Israni S."/>
            <person name="Dalin E."/>
            <person name="Tice H."/>
            <person name="Pitluck S."/>
            <person name="Thompson L.S."/>
            <person name="Brettin T."/>
            <person name="Bruce D."/>
            <person name="Han C."/>
            <person name="Tapia R."/>
            <person name="Schmutz J."/>
            <person name="Larimer F."/>
            <person name="Land M."/>
            <person name="Hauser L."/>
            <person name="Kyrpides N."/>
            <person name="Ivanova N."/>
            <person name="Staley J."/>
            <person name="Richardson P."/>
        </authorList>
    </citation>
    <scope>NUCLEOTIDE SEQUENCE [LARGE SCALE GENOMIC DNA]</scope>
    <source>
        <strain evidence="1 2">37</strain>
    </source>
</reference>
<dbReference type="GO" id="GO:0046872">
    <property type="term" value="F:metal ion binding"/>
    <property type="evidence" value="ECO:0007669"/>
    <property type="project" value="UniProtKB-KW"/>
</dbReference>
<accession>A1SVL0</accession>
<dbReference type="SUPFAM" id="SSF53187">
    <property type="entry name" value="Zn-dependent exopeptidases"/>
    <property type="match status" value="1"/>
</dbReference>
<dbReference type="AlphaFoldDB" id="A1SVL0"/>
<keyword evidence="2" id="KW-1185">Reference proteome</keyword>
<gene>
    <name evidence="1" type="ordered locus">Ping_1741</name>
</gene>
<dbReference type="eggNOG" id="COG3608">
    <property type="taxonomic scope" value="Bacteria"/>
</dbReference>
<dbReference type="GO" id="GO:0016788">
    <property type="term" value="F:hydrolase activity, acting on ester bonds"/>
    <property type="evidence" value="ECO:0007669"/>
    <property type="project" value="InterPro"/>
</dbReference>
<sequence length="345" mass="38563">MSNLLSQTLYLNYLENPNPDDFGVSVESFLHYLQKATAIFLTGQDSSKTRAVCTLLHGNEPSGTQAVFDYLKAKTTPRFDTLFIIGSVQAASSKPFFSQRMQAGKRDLNRCFKAPYYDQQGQIAKAILDLLKDVKPECLVDIHNTSGSGPSFGVAITEDANHIAITSLFSNDLIVTDLRLGALMEQSEENMITVTIECGGAQDRSSQIIAHEGLHRYLSAERVMADINAQYPINIFHNPIRLETKNQGEVAYANEPYDAAVITLPEQAYKFNYGMLTTDEFIGYLSPNGFAQLTAIDHLGNERLDEFFETREGKLFSRHSIKVFMMTTNPFIAKTDCLFYFIGHS</sequence>
<evidence type="ECO:0008006" key="3">
    <source>
        <dbReference type="Google" id="ProtNLM"/>
    </source>
</evidence>
<dbReference type="KEGG" id="pin:Ping_1741"/>
<proteinExistence type="predicted"/>
<evidence type="ECO:0000313" key="1">
    <source>
        <dbReference type="EMBL" id="ABM03525.1"/>
    </source>
</evidence>
<name>A1SVL0_PSYIN</name>
<protein>
    <recommendedName>
        <fullName evidence="3">Succinylglutamate desuccinylase/aspartoacylase</fullName>
    </recommendedName>
</protein>
<dbReference type="HOGENOM" id="CLU_816212_0_0_6"/>
<dbReference type="EMBL" id="CP000510">
    <property type="protein sequence ID" value="ABM03525.1"/>
    <property type="molecule type" value="Genomic_DNA"/>
</dbReference>
<dbReference type="Gene3D" id="3.40.630.10">
    <property type="entry name" value="Zn peptidases"/>
    <property type="match status" value="1"/>
</dbReference>
<dbReference type="Proteomes" id="UP000000639">
    <property type="component" value="Chromosome"/>
</dbReference>
<organism evidence="1 2">
    <name type="scientific">Psychromonas ingrahamii (strain DSM 17664 / CCUG 51855 / 37)</name>
    <dbReference type="NCBI Taxonomy" id="357804"/>
    <lineage>
        <taxon>Bacteria</taxon>
        <taxon>Pseudomonadati</taxon>
        <taxon>Pseudomonadota</taxon>
        <taxon>Gammaproteobacteria</taxon>
        <taxon>Alteromonadales</taxon>
        <taxon>Psychromonadaceae</taxon>
        <taxon>Psychromonas</taxon>
    </lineage>
</organism>
<evidence type="ECO:0000313" key="2">
    <source>
        <dbReference type="Proteomes" id="UP000000639"/>
    </source>
</evidence>